<keyword evidence="6" id="KW-0464">Manganese</keyword>
<dbReference type="EMBL" id="JAABOA010001959">
    <property type="protein sequence ID" value="KAF9580603.1"/>
    <property type="molecule type" value="Genomic_DNA"/>
</dbReference>
<evidence type="ECO:0000256" key="5">
    <source>
        <dbReference type="ARBA" id="ARBA00022842"/>
    </source>
</evidence>
<dbReference type="GO" id="GO:0005739">
    <property type="term" value="C:mitochondrion"/>
    <property type="evidence" value="ECO:0007669"/>
    <property type="project" value="TreeGrafter"/>
</dbReference>
<feature type="domain" description="Nudix hydrolase" evidence="7">
    <location>
        <begin position="8"/>
        <end position="210"/>
    </location>
</feature>
<accession>A0A9P6FS90</accession>
<dbReference type="AlphaFoldDB" id="A0A9P6FS90"/>
<comment type="cofactor">
    <cofactor evidence="2">
        <name>Mg(2+)</name>
        <dbReference type="ChEBI" id="CHEBI:18420"/>
    </cofactor>
</comment>
<evidence type="ECO:0000256" key="2">
    <source>
        <dbReference type="ARBA" id="ARBA00001946"/>
    </source>
</evidence>
<dbReference type="Gene3D" id="3.90.79.10">
    <property type="entry name" value="Nucleoside Triphosphate Pyrophosphohydrolase"/>
    <property type="match status" value="1"/>
</dbReference>
<dbReference type="PANTHER" id="PTHR12318">
    <property type="entry name" value="TESTOSTERONE-REGULATED PROTEIN RP2"/>
    <property type="match status" value="1"/>
</dbReference>
<proteinExistence type="predicted"/>
<keyword evidence="3" id="KW-0479">Metal-binding</keyword>
<dbReference type="InterPro" id="IPR015797">
    <property type="entry name" value="NUDIX_hydrolase-like_dom_sf"/>
</dbReference>
<evidence type="ECO:0000259" key="7">
    <source>
        <dbReference type="PROSITE" id="PS51462"/>
    </source>
</evidence>
<dbReference type="OrthoDB" id="1695362at2759"/>
<evidence type="ECO:0000313" key="9">
    <source>
        <dbReference type="Proteomes" id="UP000780801"/>
    </source>
</evidence>
<dbReference type="GO" id="GO:0016818">
    <property type="term" value="F:hydrolase activity, acting on acid anhydrides, in phosphorus-containing anhydrides"/>
    <property type="evidence" value="ECO:0007669"/>
    <property type="project" value="InterPro"/>
</dbReference>
<keyword evidence="9" id="KW-1185">Reference proteome</keyword>
<dbReference type="SUPFAM" id="SSF55811">
    <property type="entry name" value="Nudix"/>
    <property type="match status" value="1"/>
</dbReference>
<keyword evidence="5" id="KW-0460">Magnesium</keyword>
<dbReference type="Proteomes" id="UP000780801">
    <property type="component" value="Unassembled WGS sequence"/>
</dbReference>
<dbReference type="PANTHER" id="PTHR12318:SF0">
    <property type="entry name" value="ACYL-COENZYME A DIPHOSPHATASE NUDT19"/>
    <property type="match status" value="1"/>
</dbReference>
<dbReference type="InterPro" id="IPR039121">
    <property type="entry name" value="NUDT19"/>
</dbReference>
<dbReference type="PROSITE" id="PS51462">
    <property type="entry name" value="NUDIX"/>
    <property type="match status" value="1"/>
</dbReference>
<organism evidence="8 9">
    <name type="scientific">Lunasporangiospora selenospora</name>
    <dbReference type="NCBI Taxonomy" id="979761"/>
    <lineage>
        <taxon>Eukaryota</taxon>
        <taxon>Fungi</taxon>
        <taxon>Fungi incertae sedis</taxon>
        <taxon>Mucoromycota</taxon>
        <taxon>Mortierellomycotina</taxon>
        <taxon>Mortierellomycetes</taxon>
        <taxon>Mortierellales</taxon>
        <taxon>Mortierellaceae</taxon>
        <taxon>Lunasporangiospora</taxon>
    </lineage>
</organism>
<keyword evidence="4" id="KW-0378">Hydrolase</keyword>
<dbReference type="CDD" id="cd18870">
    <property type="entry name" value="NUDIX_AcylCoAdiphos_Nudt19"/>
    <property type="match status" value="1"/>
</dbReference>
<evidence type="ECO:0000256" key="4">
    <source>
        <dbReference type="ARBA" id="ARBA00022801"/>
    </source>
</evidence>
<protein>
    <recommendedName>
        <fullName evidence="7">Nudix hydrolase domain-containing protein</fullName>
    </recommendedName>
</protein>
<comment type="cofactor">
    <cofactor evidence="1">
        <name>Mn(2+)</name>
        <dbReference type="ChEBI" id="CHEBI:29035"/>
    </cofactor>
</comment>
<dbReference type="GO" id="GO:0046872">
    <property type="term" value="F:metal ion binding"/>
    <property type="evidence" value="ECO:0007669"/>
    <property type="project" value="UniProtKB-KW"/>
</dbReference>
<dbReference type="InterPro" id="IPR000086">
    <property type="entry name" value="NUDIX_hydrolase_dom"/>
</dbReference>
<evidence type="ECO:0000256" key="1">
    <source>
        <dbReference type="ARBA" id="ARBA00001936"/>
    </source>
</evidence>
<sequence>MSSESIENLRNSSSMIIAVPIAKSKIQPGKADYKVMVLQRGRVGTSASAHVFPDKADHDPRWAALVDFKPKNPNDPPLCNAICAIRETFEESGLLVTEPSIELSDNEMNVWREKVHNNAAEFYTFCTTHNVKPAVDRLCHFSTWITPPIEIKRFQTQFYLTVMPWSRETFSETRVFADGTETTRLDWFTPEEALEAYRKGEIQTFLPPQFVSLAQLLPVKQSNELIQHFQGREILTTMPEFVMESQDDKGLHLHGLLPGDEDHSKHVSKGHRHRILITRTKKGMVVRSYVQGDKEVKARL</sequence>
<evidence type="ECO:0000256" key="3">
    <source>
        <dbReference type="ARBA" id="ARBA00022723"/>
    </source>
</evidence>
<evidence type="ECO:0000256" key="6">
    <source>
        <dbReference type="ARBA" id="ARBA00023211"/>
    </source>
</evidence>
<reference evidence="8" key="1">
    <citation type="journal article" date="2020" name="Fungal Divers.">
        <title>Resolving the Mortierellaceae phylogeny through synthesis of multi-gene phylogenetics and phylogenomics.</title>
        <authorList>
            <person name="Vandepol N."/>
            <person name="Liber J."/>
            <person name="Desiro A."/>
            <person name="Na H."/>
            <person name="Kennedy M."/>
            <person name="Barry K."/>
            <person name="Grigoriev I.V."/>
            <person name="Miller A.N."/>
            <person name="O'Donnell K."/>
            <person name="Stajich J.E."/>
            <person name="Bonito G."/>
        </authorList>
    </citation>
    <scope>NUCLEOTIDE SEQUENCE</scope>
    <source>
        <strain evidence="8">KOD1015</strain>
    </source>
</reference>
<comment type="caution">
    <text evidence="8">The sequence shown here is derived from an EMBL/GenBank/DDBJ whole genome shotgun (WGS) entry which is preliminary data.</text>
</comment>
<evidence type="ECO:0000313" key="8">
    <source>
        <dbReference type="EMBL" id="KAF9580603.1"/>
    </source>
</evidence>
<gene>
    <name evidence="8" type="ORF">BGW38_002679</name>
</gene>
<name>A0A9P6FS90_9FUNG</name>